<comment type="caution">
    <text evidence="2">The sequence shown here is derived from an EMBL/GenBank/DDBJ whole genome shotgun (WGS) entry which is preliminary data.</text>
</comment>
<protein>
    <submittedName>
        <fullName evidence="2">Uncharacterized protein</fullName>
    </submittedName>
</protein>
<evidence type="ECO:0000313" key="3">
    <source>
        <dbReference type="Proteomes" id="UP000230843"/>
    </source>
</evidence>
<sequence>MAIGESLSGSELAQMEAEENARLAEQQSAERMSGIQEAAEKEAIVNETPAETAVREATERKRRIGEEERKVAERQKDMDRMALKAEMATKQQKIKAETEATVARLRALMADMPTDDSDRMAA</sequence>
<dbReference type="AlphaFoldDB" id="A0A2M7Z7U2"/>
<accession>A0A2M7Z7U2</accession>
<organism evidence="2 3">
    <name type="scientific">Candidatus Magasanikbacteria bacterium CG_4_9_14_3_um_filter_32_9</name>
    <dbReference type="NCBI Taxonomy" id="1974644"/>
    <lineage>
        <taxon>Bacteria</taxon>
        <taxon>Candidatus Magasanikiibacteriota</taxon>
    </lineage>
</organism>
<dbReference type="EMBL" id="PFVJ01000014">
    <property type="protein sequence ID" value="PJA90319.1"/>
    <property type="molecule type" value="Genomic_DNA"/>
</dbReference>
<evidence type="ECO:0000256" key="1">
    <source>
        <dbReference type="SAM" id="MobiDB-lite"/>
    </source>
</evidence>
<reference evidence="3" key="1">
    <citation type="submission" date="2017-09" db="EMBL/GenBank/DDBJ databases">
        <title>Depth-based differentiation of microbial function through sediment-hosted aquifers and enrichment of novel symbionts in the deep terrestrial subsurface.</title>
        <authorList>
            <person name="Probst A.J."/>
            <person name="Ladd B."/>
            <person name="Jarett J.K."/>
            <person name="Geller-Mcgrath D.E."/>
            <person name="Sieber C.M.K."/>
            <person name="Emerson J.B."/>
            <person name="Anantharaman K."/>
            <person name="Thomas B.C."/>
            <person name="Malmstrom R."/>
            <person name="Stieglmeier M."/>
            <person name="Klingl A."/>
            <person name="Woyke T."/>
            <person name="Ryan C.M."/>
            <person name="Banfield J.F."/>
        </authorList>
    </citation>
    <scope>NUCLEOTIDE SEQUENCE [LARGE SCALE GENOMIC DNA]</scope>
</reference>
<gene>
    <name evidence="2" type="ORF">CO137_00565</name>
</gene>
<dbReference type="Proteomes" id="UP000230843">
    <property type="component" value="Unassembled WGS sequence"/>
</dbReference>
<name>A0A2M7Z7U2_9BACT</name>
<proteinExistence type="predicted"/>
<feature type="region of interest" description="Disordered" evidence="1">
    <location>
        <begin position="1"/>
        <end position="77"/>
    </location>
</feature>
<evidence type="ECO:0000313" key="2">
    <source>
        <dbReference type="EMBL" id="PJA90319.1"/>
    </source>
</evidence>
<feature type="compositionally biased region" description="Basic and acidic residues" evidence="1">
    <location>
        <begin position="53"/>
        <end position="77"/>
    </location>
</feature>